<gene>
    <name evidence="2" type="ORF">A4U43_C04F2640</name>
</gene>
<name>A0A5P1EXT9_ASPOF</name>
<evidence type="ECO:0000313" key="3">
    <source>
        <dbReference type="Proteomes" id="UP000243459"/>
    </source>
</evidence>
<protein>
    <submittedName>
        <fullName evidence="2">Uncharacterized protein</fullName>
    </submittedName>
</protein>
<dbReference type="Proteomes" id="UP000243459">
    <property type="component" value="Chromosome 4"/>
</dbReference>
<organism evidence="2 3">
    <name type="scientific">Asparagus officinalis</name>
    <name type="common">Garden asparagus</name>
    <dbReference type="NCBI Taxonomy" id="4686"/>
    <lineage>
        <taxon>Eukaryota</taxon>
        <taxon>Viridiplantae</taxon>
        <taxon>Streptophyta</taxon>
        <taxon>Embryophyta</taxon>
        <taxon>Tracheophyta</taxon>
        <taxon>Spermatophyta</taxon>
        <taxon>Magnoliopsida</taxon>
        <taxon>Liliopsida</taxon>
        <taxon>Asparagales</taxon>
        <taxon>Asparagaceae</taxon>
        <taxon>Asparagoideae</taxon>
        <taxon>Asparagus</taxon>
    </lineage>
</organism>
<accession>A0A5P1EXT9</accession>
<evidence type="ECO:0000256" key="1">
    <source>
        <dbReference type="SAM" id="MobiDB-lite"/>
    </source>
</evidence>
<proteinExistence type="predicted"/>
<reference evidence="3" key="1">
    <citation type="journal article" date="2017" name="Nat. Commun.">
        <title>The asparagus genome sheds light on the origin and evolution of a young Y chromosome.</title>
        <authorList>
            <person name="Harkess A."/>
            <person name="Zhou J."/>
            <person name="Xu C."/>
            <person name="Bowers J.E."/>
            <person name="Van der Hulst R."/>
            <person name="Ayyampalayam S."/>
            <person name="Mercati F."/>
            <person name="Riccardi P."/>
            <person name="McKain M.R."/>
            <person name="Kakrana A."/>
            <person name="Tang H."/>
            <person name="Ray J."/>
            <person name="Groenendijk J."/>
            <person name="Arikit S."/>
            <person name="Mathioni S.M."/>
            <person name="Nakano M."/>
            <person name="Shan H."/>
            <person name="Telgmann-Rauber A."/>
            <person name="Kanno A."/>
            <person name="Yue Z."/>
            <person name="Chen H."/>
            <person name="Li W."/>
            <person name="Chen Y."/>
            <person name="Xu X."/>
            <person name="Zhang Y."/>
            <person name="Luo S."/>
            <person name="Chen H."/>
            <person name="Gao J."/>
            <person name="Mao Z."/>
            <person name="Pires J.C."/>
            <person name="Luo M."/>
            <person name="Kudrna D."/>
            <person name="Wing R.A."/>
            <person name="Meyers B.C."/>
            <person name="Yi K."/>
            <person name="Kong H."/>
            <person name="Lavrijsen P."/>
            <person name="Sunseri F."/>
            <person name="Falavigna A."/>
            <person name="Ye Y."/>
            <person name="Leebens-Mack J.H."/>
            <person name="Chen G."/>
        </authorList>
    </citation>
    <scope>NUCLEOTIDE SEQUENCE [LARGE SCALE GENOMIC DNA]</scope>
    <source>
        <strain evidence="3">cv. DH0086</strain>
    </source>
</reference>
<dbReference type="EMBL" id="CM007384">
    <property type="protein sequence ID" value="ONK70896.1"/>
    <property type="molecule type" value="Genomic_DNA"/>
</dbReference>
<dbReference type="AlphaFoldDB" id="A0A5P1EXT9"/>
<dbReference type="Gramene" id="ONK70896">
    <property type="protein sequence ID" value="ONK70896"/>
    <property type="gene ID" value="A4U43_C04F2640"/>
</dbReference>
<feature type="region of interest" description="Disordered" evidence="1">
    <location>
        <begin position="115"/>
        <end position="135"/>
    </location>
</feature>
<evidence type="ECO:0000313" key="2">
    <source>
        <dbReference type="EMBL" id="ONK70896.1"/>
    </source>
</evidence>
<keyword evidence="3" id="KW-1185">Reference proteome</keyword>
<sequence>MAEPLEALRLLDFIDQNPPQKPYKRFESALRNPNSLLFEDLLDSSVDSIPGLSPLKNSPASNELNEEEEEELEWLSNKDAFPSLETSFEVETNASPVSVLPPSFKVPVKARSKIRQKRRRMFPPIRSAAPIQAGE</sequence>